<proteinExistence type="inferred from homology"/>
<dbReference type="GO" id="GO:0048812">
    <property type="term" value="P:neuron projection morphogenesis"/>
    <property type="evidence" value="ECO:0007669"/>
    <property type="project" value="TreeGrafter"/>
</dbReference>
<protein>
    <recommendedName>
        <fullName evidence="6">Nck-associated protein 1</fullName>
    </recommendedName>
</protein>
<comment type="similarity">
    <text evidence="1">Belongs to the HEM-1/HEM-2 family.</text>
</comment>
<feature type="compositionally biased region" description="Polar residues" evidence="2">
    <location>
        <begin position="640"/>
        <end position="651"/>
    </location>
</feature>
<evidence type="ECO:0000313" key="4">
    <source>
        <dbReference type="EMBL" id="CAF3729684.1"/>
    </source>
</evidence>
<feature type="non-terminal residue" evidence="3">
    <location>
        <position position="1"/>
    </location>
</feature>
<dbReference type="GO" id="GO:0016477">
    <property type="term" value="P:cell migration"/>
    <property type="evidence" value="ECO:0007669"/>
    <property type="project" value="TreeGrafter"/>
</dbReference>
<feature type="region of interest" description="Disordered" evidence="2">
    <location>
        <begin position="637"/>
        <end position="668"/>
    </location>
</feature>
<evidence type="ECO:0008006" key="6">
    <source>
        <dbReference type="Google" id="ProtNLM"/>
    </source>
</evidence>
<accession>A0A8S2DRC5</accession>
<dbReference type="AlphaFoldDB" id="A0A8S2DRC5"/>
<dbReference type="GO" id="GO:0030866">
    <property type="term" value="P:cortical actin cytoskeleton organization"/>
    <property type="evidence" value="ECO:0007669"/>
    <property type="project" value="TreeGrafter"/>
</dbReference>
<evidence type="ECO:0000313" key="5">
    <source>
        <dbReference type="Proteomes" id="UP000677228"/>
    </source>
</evidence>
<dbReference type="GO" id="GO:0031209">
    <property type="term" value="C:SCAR complex"/>
    <property type="evidence" value="ECO:0007669"/>
    <property type="project" value="TreeGrafter"/>
</dbReference>
<dbReference type="GO" id="GO:0030031">
    <property type="term" value="P:cell projection assembly"/>
    <property type="evidence" value="ECO:0007669"/>
    <property type="project" value="TreeGrafter"/>
</dbReference>
<dbReference type="InterPro" id="IPR019137">
    <property type="entry name" value="Nck-associated_protein-1"/>
</dbReference>
<evidence type="ECO:0000256" key="1">
    <source>
        <dbReference type="ARBA" id="ARBA00037947"/>
    </source>
</evidence>
<dbReference type="Proteomes" id="UP000682733">
    <property type="component" value="Unassembled WGS sequence"/>
</dbReference>
<evidence type="ECO:0000313" key="3">
    <source>
        <dbReference type="EMBL" id="CAF0956575.1"/>
    </source>
</evidence>
<organism evidence="3 5">
    <name type="scientific">Didymodactylos carnosus</name>
    <dbReference type="NCBI Taxonomy" id="1234261"/>
    <lineage>
        <taxon>Eukaryota</taxon>
        <taxon>Metazoa</taxon>
        <taxon>Spiralia</taxon>
        <taxon>Gnathifera</taxon>
        <taxon>Rotifera</taxon>
        <taxon>Eurotatoria</taxon>
        <taxon>Bdelloidea</taxon>
        <taxon>Philodinida</taxon>
        <taxon>Philodinidae</taxon>
        <taxon>Didymodactylos</taxon>
    </lineage>
</organism>
<dbReference type="EMBL" id="CAJOBA010004993">
    <property type="protein sequence ID" value="CAF3729684.1"/>
    <property type="molecule type" value="Genomic_DNA"/>
</dbReference>
<dbReference type="PANTHER" id="PTHR12093:SF10">
    <property type="entry name" value="MEMBRANE-ASSOCIATED PROTEIN HEM"/>
    <property type="match status" value="1"/>
</dbReference>
<gene>
    <name evidence="3" type="ORF">OVA965_LOCUS12414</name>
    <name evidence="4" type="ORF">TMI583_LOCUS12416</name>
</gene>
<dbReference type="Proteomes" id="UP000677228">
    <property type="component" value="Unassembled WGS sequence"/>
</dbReference>
<dbReference type="Pfam" id="PF09735">
    <property type="entry name" value="Nckap1"/>
    <property type="match status" value="1"/>
</dbReference>
<dbReference type="PANTHER" id="PTHR12093">
    <property type="entry name" value="NCK-ASSOCIATED PROTEIN 1"/>
    <property type="match status" value="1"/>
</dbReference>
<comment type="caution">
    <text evidence="3">The sequence shown here is derived from an EMBL/GenBank/DDBJ whole genome shotgun (WGS) entry which is preliminary data.</text>
</comment>
<evidence type="ECO:0000256" key="2">
    <source>
        <dbReference type="SAM" id="MobiDB-lite"/>
    </source>
</evidence>
<sequence>MMAHQINPYQQKLAEKLTILNDRGIGMLTRIFNIKKACAETKSKPSFLLDKSLESVLRQIQKKFPALDKDHVTDLLTTIDACQVHFDITLNYDLTKSYLELISTYISLMILLSRVDDRKIVLGLYNIATDLTHGHGDSSFPRLGQLIIDYEQPLKKLHDEFVPHSRSIGEAVQSLTPVYERRTCKVSEWRSKTLLSLISSSTSSHLMDTSETLPCDYLSQDLIERWIIYSMIVCPQQLITNGKCYQLFEKALSSGFVHVLYRDELLTTHQYLNNNLDIYKQYRQLRLTELLNDTFKKAINEQPLYRRERRKYIRPQLKELALIFADTPALLGPKILTLFIGLSYARDEIIWLLRHSENFPVKLQKENKKTASGNTSNRDDFNDRTFPEFLLYIEELRSLIMTYSSVIKQYYIECLSTLDPIDLNNVISNLNVTCTEDESILLSSFYNTISTLSNRVGTTGGNNSVTADTIDLRALRLDWFRMQAYISLTKKTSSTMTIIQNERLAQTMNTIVFHSKCVDDIDTLLFETSDLSIFYFYLTQFDHLFSSCIYYPSQIRYAIAFPLICQHFINATHELCPEERQQIGDLSLKSTHAFIDEICKQIKSTVSEIANEYFLMNEQLLPKNAVISRLKKKALESSNKKQTSKQESTAVSPRVMLPGDESRRSNRRDMTKVDKLIMVLNELCFTISYRKHIIIWEHKFLPTEYLTSHLENRFNKSL</sequence>
<name>A0A8S2DRC5_9BILA</name>
<reference evidence="3" key="1">
    <citation type="submission" date="2021-02" db="EMBL/GenBank/DDBJ databases">
        <authorList>
            <person name="Nowell W R."/>
        </authorList>
    </citation>
    <scope>NUCLEOTIDE SEQUENCE</scope>
</reference>
<dbReference type="EMBL" id="CAJNOK010004989">
    <property type="protein sequence ID" value="CAF0956575.1"/>
    <property type="molecule type" value="Genomic_DNA"/>
</dbReference>